<feature type="domain" description="RNA polymerase sigma-70 region 2" evidence="6">
    <location>
        <begin position="41"/>
        <end position="107"/>
    </location>
</feature>
<gene>
    <name evidence="8" type="ORF">MNBD_GAMMA22-1124</name>
</gene>
<keyword evidence="5" id="KW-0804">Transcription</keyword>
<comment type="similarity">
    <text evidence="1">Belongs to the sigma-70 factor family. ECF subfamily.</text>
</comment>
<sequence length="206" mass="23735">MQLLHTAANLSLAMNDDLDNESDENLMLRYRDGDVNAFEVLYSRHKAALFRYFTRQCSEPAIAEELFQECWMNVIKARKSYVDSAKFTTYVYTIAHNKLIDHYRRKKLQFIDILNANDSLDGINELPAPKKQQPEQIAVKQQKRAMLLLAVNLLPQVQREVFLLREESALSLAEIAKITNINIETVKSRLRYAIASLKKTIQTGDS</sequence>
<dbReference type="GO" id="GO:0006352">
    <property type="term" value="P:DNA-templated transcription initiation"/>
    <property type="evidence" value="ECO:0007669"/>
    <property type="project" value="InterPro"/>
</dbReference>
<reference evidence="8" key="1">
    <citation type="submission" date="2018-06" db="EMBL/GenBank/DDBJ databases">
        <authorList>
            <person name="Zhirakovskaya E."/>
        </authorList>
    </citation>
    <scope>NUCLEOTIDE SEQUENCE</scope>
</reference>
<dbReference type="AlphaFoldDB" id="A0A3B1AKY4"/>
<evidence type="ECO:0000259" key="6">
    <source>
        <dbReference type="Pfam" id="PF04542"/>
    </source>
</evidence>
<evidence type="ECO:0000256" key="2">
    <source>
        <dbReference type="ARBA" id="ARBA00023015"/>
    </source>
</evidence>
<evidence type="ECO:0000259" key="7">
    <source>
        <dbReference type="Pfam" id="PF08281"/>
    </source>
</evidence>
<keyword evidence="2" id="KW-0805">Transcription regulation</keyword>
<dbReference type="InterPro" id="IPR014284">
    <property type="entry name" value="RNA_pol_sigma-70_dom"/>
</dbReference>
<dbReference type="InterPro" id="IPR013249">
    <property type="entry name" value="RNA_pol_sigma70_r4_t2"/>
</dbReference>
<dbReference type="SUPFAM" id="SSF88659">
    <property type="entry name" value="Sigma3 and sigma4 domains of RNA polymerase sigma factors"/>
    <property type="match status" value="1"/>
</dbReference>
<dbReference type="NCBIfam" id="TIGR02937">
    <property type="entry name" value="sigma70-ECF"/>
    <property type="match status" value="1"/>
</dbReference>
<proteinExistence type="inferred from homology"/>
<dbReference type="Pfam" id="PF04542">
    <property type="entry name" value="Sigma70_r2"/>
    <property type="match status" value="1"/>
</dbReference>
<evidence type="ECO:0000256" key="1">
    <source>
        <dbReference type="ARBA" id="ARBA00010641"/>
    </source>
</evidence>
<dbReference type="Pfam" id="PF08281">
    <property type="entry name" value="Sigma70_r4_2"/>
    <property type="match status" value="1"/>
</dbReference>
<dbReference type="CDD" id="cd06171">
    <property type="entry name" value="Sigma70_r4"/>
    <property type="match status" value="1"/>
</dbReference>
<feature type="domain" description="RNA polymerase sigma factor 70 region 4 type 2" evidence="7">
    <location>
        <begin position="145"/>
        <end position="193"/>
    </location>
</feature>
<dbReference type="GO" id="GO:0003677">
    <property type="term" value="F:DNA binding"/>
    <property type="evidence" value="ECO:0007669"/>
    <property type="project" value="UniProtKB-KW"/>
</dbReference>
<dbReference type="InterPro" id="IPR039425">
    <property type="entry name" value="RNA_pol_sigma-70-like"/>
</dbReference>
<dbReference type="InterPro" id="IPR013324">
    <property type="entry name" value="RNA_pol_sigma_r3/r4-like"/>
</dbReference>
<evidence type="ECO:0000256" key="5">
    <source>
        <dbReference type="ARBA" id="ARBA00023163"/>
    </source>
</evidence>
<evidence type="ECO:0000256" key="4">
    <source>
        <dbReference type="ARBA" id="ARBA00023125"/>
    </source>
</evidence>
<dbReference type="SUPFAM" id="SSF88946">
    <property type="entry name" value="Sigma2 domain of RNA polymerase sigma factors"/>
    <property type="match status" value="1"/>
</dbReference>
<dbReference type="InterPro" id="IPR007627">
    <property type="entry name" value="RNA_pol_sigma70_r2"/>
</dbReference>
<dbReference type="Gene3D" id="1.10.10.10">
    <property type="entry name" value="Winged helix-like DNA-binding domain superfamily/Winged helix DNA-binding domain"/>
    <property type="match status" value="1"/>
</dbReference>
<organism evidence="8">
    <name type="scientific">hydrothermal vent metagenome</name>
    <dbReference type="NCBI Taxonomy" id="652676"/>
    <lineage>
        <taxon>unclassified sequences</taxon>
        <taxon>metagenomes</taxon>
        <taxon>ecological metagenomes</taxon>
    </lineage>
</organism>
<dbReference type="InterPro" id="IPR013325">
    <property type="entry name" value="RNA_pol_sigma_r2"/>
</dbReference>
<dbReference type="EMBL" id="UOFS01000042">
    <property type="protein sequence ID" value="VAX00088.1"/>
    <property type="molecule type" value="Genomic_DNA"/>
</dbReference>
<dbReference type="Gene3D" id="1.10.1740.10">
    <property type="match status" value="1"/>
</dbReference>
<dbReference type="GO" id="GO:0016987">
    <property type="term" value="F:sigma factor activity"/>
    <property type="evidence" value="ECO:0007669"/>
    <property type="project" value="UniProtKB-KW"/>
</dbReference>
<keyword evidence="4" id="KW-0238">DNA-binding</keyword>
<dbReference type="PANTHER" id="PTHR43133:SF8">
    <property type="entry name" value="RNA POLYMERASE SIGMA FACTOR HI_1459-RELATED"/>
    <property type="match status" value="1"/>
</dbReference>
<name>A0A3B1AKY4_9ZZZZ</name>
<evidence type="ECO:0000313" key="8">
    <source>
        <dbReference type="EMBL" id="VAX00088.1"/>
    </source>
</evidence>
<evidence type="ECO:0008006" key="9">
    <source>
        <dbReference type="Google" id="ProtNLM"/>
    </source>
</evidence>
<dbReference type="InterPro" id="IPR036388">
    <property type="entry name" value="WH-like_DNA-bd_sf"/>
</dbReference>
<dbReference type="PANTHER" id="PTHR43133">
    <property type="entry name" value="RNA POLYMERASE ECF-TYPE SIGMA FACTO"/>
    <property type="match status" value="1"/>
</dbReference>
<keyword evidence="3" id="KW-0731">Sigma factor</keyword>
<accession>A0A3B1AKY4</accession>
<dbReference type="NCBIfam" id="NF009166">
    <property type="entry name" value="PRK12513.1"/>
    <property type="match status" value="1"/>
</dbReference>
<protein>
    <recommendedName>
        <fullName evidence="9">RNA polymerase ECF-type sigma factor</fullName>
    </recommendedName>
</protein>
<evidence type="ECO:0000256" key="3">
    <source>
        <dbReference type="ARBA" id="ARBA00023082"/>
    </source>
</evidence>